<comment type="caution">
    <text evidence="1">The sequence shown here is derived from an EMBL/GenBank/DDBJ whole genome shotgun (WGS) entry which is preliminary data.</text>
</comment>
<organism evidence="1 2">
    <name type="scientific">Mannheimia cairinae</name>
    <dbReference type="NCBI Taxonomy" id="3025936"/>
    <lineage>
        <taxon>Bacteria</taxon>
        <taxon>Pseudomonadati</taxon>
        <taxon>Pseudomonadota</taxon>
        <taxon>Gammaproteobacteria</taxon>
        <taxon>Pasteurellales</taxon>
        <taxon>Pasteurellaceae</taxon>
        <taxon>Mannheimia</taxon>
    </lineage>
</organism>
<dbReference type="EMBL" id="JAQSJE010000004">
    <property type="protein sequence ID" value="MDD0823785.1"/>
    <property type="molecule type" value="Genomic_DNA"/>
</dbReference>
<name>A0ABT5MNM0_9PAST</name>
<dbReference type="RefSeq" id="WP_273747647.1">
    <property type="nucleotide sequence ID" value="NZ_JAQSJE010000004.1"/>
</dbReference>
<sequence length="83" mass="9970">METVKLQCKGFVENYCITFSEDKNFYTGFKKDGIYDYFRNGKEISGYIEKPTGKDKFEIKLESSYKVIWEDFDEDKKFYIVKI</sequence>
<keyword evidence="2" id="KW-1185">Reference proteome</keyword>
<evidence type="ECO:0000313" key="2">
    <source>
        <dbReference type="Proteomes" id="UP001221909"/>
    </source>
</evidence>
<proteinExistence type="predicted"/>
<gene>
    <name evidence="1" type="ORF">PTQ27_04765</name>
</gene>
<protein>
    <submittedName>
        <fullName evidence="1">Uncharacterized protein</fullName>
    </submittedName>
</protein>
<reference evidence="1 2" key="1">
    <citation type="submission" date="2023-02" db="EMBL/GenBank/DDBJ databases">
        <title>Mannheimia cairiniae sp. nov., a novel species of Mannheimia obtained from moscovy ducks (Cairina moschata) and reclassification of Mannheimia ovis as heterotypic synonym of Mannheimia pernigra.</title>
        <authorList>
            <person name="Christensen H."/>
        </authorList>
    </citation>
    <scope>NUCLEOTIDE SEQUENCE [LARGE SCALE GENOMIC DNA]</scope>
    <source>
        <strain evidence="1 2">AT1</strain>
    </source>
</reference>
<evidence type="ECO:0000313" key="1">
    <source>
        <dbReference type="EMBL" id="MDD0823785.1"/>
    </source>
</evidence>
<dbReference type="Proteomes" id="UP001221909">
    <property type="component" value="Unassembled WGS sequence"/>
</dbReference>
<accession>A0ABT5MNM0</accession>